<sequence>MCPPGPSSSDIGAYWTDEDLIVSLDKFQSGSPLPSNVIADVDPFVVEPSNLPCDVWFFVCTDNQKETTTGSWKVKGDGCEIYSNSKLTGWRTTLEYCEDQSNEELKTEWVMQEYWITLKGSNNLKESGSLCRVFACDGGCRKLKRQRHGSPLAEEHNICDQKEPTKNSQVILQHDEIESSDCAVNQNDIDCFSTGDYIELLDLENPRSSSSSSDNSSCLSMASDEFFDYLALNDLEPENCKEVQSQSTSSNLNVMTSAIPDDIIMCPAPIGTVIAGEASQSATEKSPENENEENSLQAPPLQAKLDENKDGTKHVASTSDEASTSERSVPDKGKKTLGKMKMIRKKYLCFMPF</sequence>
<proteinExistence type="evidence at transcript level"/>
<organism evidence="7">
    <name type="scientific">Suaeda liaotungensis</name>
    <dbReference type="NCBI Taxonomy" id="154002"/>
    <lineage>
        <taxon>Eukaryota</taxon>
        <taxon>Viridiplantae</taxon>
        <taxon>Streptophyta</taxon>
        <taxon>Embryophyta</taxon>
        <taxon>Tracheophyta</taxon>
        <taxon>Spermatophyta</taxon>
        <taxon>Magnoliopsida</taxon>
        <taxon>eudicotyledons</taxon>
        <taxon>Gunneridae</taxon>
        <taxon>Pentapetalae</taxon>
        <taxon>Caryophyllales</taxon>
        <taxon>Chenopodiaceae</taxon>
        <taxon>Suaedoideae</taxon>
        <taxon>Suaeda</taxon>
    </lineage>
</organism>
<evidence type="ECO:0000256" key="3">
    <source>
        <dbReference type="ARBA" id="ARBA00023163"/>
    </source>
</evidence>
<evidence type="ECO:0000259" key="6">
    <source>
        <dbReference type="PROSITE" id="PS51005"/>
    </source>
</evidence>
<dbReference type="GO" id="GO:0006355">
    <property type="term" value="P:regulation of DNA-templated transcription"/>
    <property type="evidence" value="ECO:0007669"/>
    <property type="project" value="InterPro"/>
</dbReference>
<protein>
    <submittedName>
        <fullName evidence="7">NAC transcription factor</fullName>
    </submittedName>
</protein>
<gene>
    <name evidence="7" type="primary">NAC6</name>
</gene>
<dbReference type="EMBL" id="KR002106">
    <property type="protein sequence ID" value="ALE20478.1"/>
    <property type="molecule type" value="mRNA"/>
</dbReference>
<dbReference type="InterPro" id="IPR036093">
    <property type="entry name" value="NAC_dom_sf"/>
</dbReference>
<accession>A0A0M5L8A3</accession>
<evidence type="ECO:0000256" key="5">
    <source>
        <dbReference type="SAM" id="MobiDB-lite"/>
    </source>
</evidence>
<dbReference type="InterPro" id="IPR003441">
    <property type="entry name" value="NAC-dom"/>
</dbReference>
<keyword evidence="2" id="KW-0238">DNA-binding</keyword>
<dbReference type="SUPFAM" id="SSF101941">
    <property type="entry name" value="NAC domain"/>
    <property type="match status" value="1"/>
</dbReference>
<evidence type="ECO:0000256" key="4">
    <source>
        <dbReference type="ARBA" id="ARBA00023242"/>
    </source>
</evidence>
<keyword evidence="4" id="KW-0539">Nucleus</keyword>
<dbReference type="PANTHER" id="PTHR31719">
    <property type="entry name" value="NAC TRANSCRIPTION FACTOR 56"/>
    <property type="match status" value="1"/>
</dbReference>
<dbReference type="AlphaFoldDB" id="A0A0M5L8A3"/>
<keyword evidence="1" id="KW-0805">Transcription regulation</keyword>
<dbReference type="GO" id="GO:0003677">
    <property type="term" value="F:DNA binding"/>
    <property type="evidence" value="ECO:0007669"/>
    <property type="project" value="UniProtKB-KW"/>
</dbReference>
<evidence type="ECO:0000256" key="2">
    <source>
        <dbReference type="ARBA" id="ARBA00023125"/>
    </source>
</evidence>
<feature type="region of interest" description="Disordered" evidence="5">
    <location>
        <begin position="277"/>
        <end position="337"/>
    </location>
</feature>
<dbReference type="Gene3D" id="2.170.150.80">
    <property type="entry name" value="NAC domain"/>
    <property type="match status" value="1"/>
</dbReference>
<evidence type="ECO:0000313" key="7">
    <source>
        <dbReference type="EMBL" id="ALE20478.1"/>
    </source>
</evidence>
<dbReference type="PANTHER" id="PTHR31719:SF43">
    <property type="entry name" value="NAC TRANSCRIPTION FACTOR 56"/>
    <property type="match status" value="1"/>
</dbReference>
<dbReference type="Pfam" id="PF02365">
    <property type="entry name" value="NAM"/>
    <property type="match status" value="1"/>
</dbReference>
<feature type="compositionally biased region" description="Polar residues" evidence="5">
    <location>
        <begin position="315"/>
        <end position="327"/>
    </location>
</feature>
<name>A0A0M5L8A3_9CARY</name>
<reference evidence="7" key="1">
    <citation type="submission" date="2015-03" db="EMBL/GenBank/DDBJ databases">
        <authorList>
            <person name="Murphy D."/>
        </authorList>
    </citation>
    <scope>NUCLEOTIDE SEQUENCE</scope>
</reference>
<evidence type="ECO:0000256" key="1">
    <source>
        <dbReference type="ARBA" id="ARBA00023015"/>
    </source>
</evidence>
<dbReference type="PROSITE" id="PS51005">
    <property type="entry name" value="NAC"/>
    <property type="match status" value="1"/>
</dbReference>
<keyword evidence="3" id="KW-0804">Transcription</keyword>
<feature type="domain" description="NAC" evidence="6">
    <location>
        <begin position="7"/>
        <end position="136"/>
    </location>
</feature>
<feature type="compositionally biased region" description="Basic and acidic residues" evidence="5">
    <location>
        <begin position="304"/>
        <end position="313"/>
    </location>
</feature>